<feature type="compositionally biased region" description="Basic and acidic residues" evidence="1">
    <location>
        <begin position="200"/>
        <end position="213"/>
    </location>
</feature>
<feature type="region of interest" description="Disordered" evidence="1">
    <location>
        <begin position="27"/>
        <end position="47"/>
    </location>
</feature>
<proteinExistence type="predicted"/>
<dbReference type="EMBL" id="CADCXV010001128">
    <property type="protein sequence ID" value="CAB0041771.1"/>
    <property type="molecule type" value="Genomic_DNA"/>
</dbReference>
<accession>A0A6H5J0Z6</accession>
<sequence>MEVLCSIYCQLYYACQRKKLISTAVPSLKLPGQPSDKEKSSKRKRESSCLVNGDDDAVIKISKSDTMEQNSSQVLSECNEDSAIISEQILDLSAIPSFPTPMSTGHFKDARQEPPPSTITFQEYVAAAKELHLHQRILLHLADRRLRSYLRAAPMPPPSPEQSAPASTLQTTAQPADPSGSAPPVWRLIRLDTPPPPRTPRLDPRFRNSDPRRFRVPLNVAQTPPLPSEIEREQRRKATPSTGLIFSQASTASEQRTEEASTDETFPTTHSVIF</sequence>
<protein>
    <submittedName>
        <fullName evidence="2">Uncharacterized protein</fullName>
    </submittedName>
</protein>
<reference evidence="2 3" key="1">
    <citation type="submission" date="2020-02" db="EMBL/GenBank/DDBJ databases">
        <authorList>
            <person name="Ferguson B K."/>
        </authorList>
    </citation>
    <scope>NUCLEOTIDE SEQUENCE [LARGE SCALE GENOMIC DNA]</scope>
</reference>
<dbReference type="Proteomes" id="UP000479190">
    <property type="component" value="Unassembled WGS sequence"/>
</dbReference>
<keyword evidence="3" id="KW-1185">Reference proteome</keyword>
<organism evidence="2 3">
    <name type="scientific">Trichogramma brassicae</name>
    <dbReference type="NCBI Taxonomy" id="86971"/>
    <lineage>
        <taxon>Eukaryota</taxon>
        <taxon>Metazoa</taxon>
        <taxon>Ecdysozoa</taxon>
        <taxon>Arthropoda</taxon>
        <taxon>Hexapoda</taxon>
        <taxon>Insecta</taxon>
        <taxon>Pterygota</taxon>
        <taxon>Neoptera</taxon>
        <taxon>Endopterygota</taxon>
        <taxon>Hymenoptera</taxon>
        <taxon>Apocrita</taxon>
        <taxon>Proctotrupomorpha</taxon>
        <taxon>Chalcidoidea</taxon>
        <taxon>Trichogrammatidae</taxon>
        <taxon>Trichogramma</taxon>
    </lineage>
</organism>
<evidence type="ECO:0000313" key="3">
    <source>
        <dbReference type="Proteomes" id="UP000479190"/>
    </source>
</evidence>
<feature type="compositionally biased region" description="Polar residues" evidence="1">
    <location>
        <begin position="263"/>
        <end position="274"/>
    </location>
</feature>
<dbReference type="AlphaFoldDB" id="A0A6H5J0Z6"/>
<evidence type="ECO:0000313" key="2">
    <source>
        <dbReference type="EMBL" id="CAB0041771.1"/>
    </source>
</evidence>
<gene>
    <name evidence="2" type="ORF">TBRA_LOCUS13427</name>
</gene>
<feature type="compositionally biased region" description="Polar residues" evidence="1">
    <location>
        <begin position="239"/>
        <end position="254"/>
    </location>
</feature>
<evidence type="ECO:0000256" key="1">
    <source>
        <dbReference type="SAM" id="MobiDB-lite"/>
    </source>
</evidence>
<feature type="region of interest" description="Disordered" evidence="1">
    <location>
        <begin position="151"/>
        <end position="274"/>
    </location>
</feature>
<name>A0A6H5J0Z6_9HYME</name>